<feature type="transmembrane region" description="Helical" evidence="12">
    <location>
        <begin position="12"/>
        <end position="29"/>
    </location>
</feature>
<protein>
    <recommendedName>
        <fullName evidence="12">Protease HtpX homolog</fullName>
        <ecNumber evidence="12">3.4.24.-</ecNumber>
    </recommendedName>
</protein>
<keyword evidence="5 12" id="KW-0812">Transmembrane</keyword>
<dbReference type="Pfam" id="PF01435">
    <property type="entry name" value="Peptidase_M48"/>
    <property type="match status" value="1"/>
</dbReference>
<keyword evidence="3 12" id="KW-1003">Cell membrane</keyword>
<reference evidence="14 15" key="1">
    <citation type="submission" date="2020-07" db="EMBL/GenBank/DDBJ databases">
        <title>Sequencing the genomes of 1000 actinobacteria strains.</title>
        <authorList>
            <person name="Klenk H.-P."/>
        </authorList>
    </citation>
    <scope>NUCLEOTIDE SEQUENCE [LARGE SCALE GENOMIC DNA]</scope>
    <source>
        <strain evidence="14 15">DSM 42178</strain>
    </source>
</reference>
<comment type="similarity">
    <text evidence="2 12">Belongs to the peptidase M48B family.</text>
</comment>
<dbReference type="EMBL" id="JACBZD010000001">
    <property type="protein sequence ID" value="NYI05865.1"/>
    <property type="molecule type" value="Genomic_DNA"/>
</dbReference>
<dbReference type="GO" id="GO:0005886">
    <property type="term" value="C:plasma membrane"/>
    <property type="evidence" value="ECO:0007669"/>
    <property type="project" value="UniProtKB-SubCell"/>
</dbReference>
<dbReference type="Proteomes" id="UP000567795">
    <property type="component" value="Unassembled WGS sequence"/>
</dbReference>
<feature type="binding site" evidence="12">
    <location>
        <position position="133"/>
    </location>
    <ligand>
        <name>Zn(2+)</name>
        <dbReference type="ChEBI" id="CHEBI:29105"/>
        <note>catalytic</note>
    </ligand>
</feature>
<feature type="transmembrane region" description="Helical" evidence="12">
    <location>
        <begin position="35"/>
        <end position="56"/>
    </location>
</feature>
<keyword evidence="7 12" id="KW-0378">Hydrolase</keyword>
<comment type="caution">
    <text evidence="14">The sequence shown here is derived from an EMBL/GenBank/DDBJ whole genome shotgun (WGS) entry which is preliminary data.</text>
</comment>
<feature type="domain" description="Peptidase M48" evidence="13">
    <location>
        <begin position="69"/>
        <end position="287"/>
    </location>
</feature>
<evidence type="ECO:0000256" key="6">
    <source>
        <dbReference type="ARBA" id="ARBA00022723"/>
    </source>
</evidence>
<dbReference type="InterPro" id="IPR022919">
    <property type="entry name" value="Pept_M48_protease_HtpX"/>
</dbReference>
<dbReference type="GO" id="GO:0008270">
    <property type="term" value="F:zinc ion binding"/>
    <property type="evidence" value="ECO:0007669"/>
    <property type="project" value="UniProtKB-UniRule"/>
</dbReference>
<dbReference type="PANTHER" id="PTHR43221">
    <property type="entry name" value="PROTEASE HTPX"/>
    <property type="match status" value="1"/>
</dbReference>
<gene>
    <name evidence="12" type="primary">htpX</name>
    <name evidence="14" type="ORF">FHU37_002808</name>
</gene>
<feature type="active site" evidence="12">
    <location>
        <position position="134"/>
    </location>
</feature>
<evidence type="ECO:0000256" key="5">
    <source>
        <dbReference type="ARBA" id="ARBA00022692"/>
    </source>
</evidence>
<comment type="subcellular location">
    <subcellularLocation>
        <location evidence="1 12">Cell membrane</location>
        <topology evidence="1 12">Multi-pass membrane protein</topology>
    </subcellularLocation>
</comment>
<proteinExistence type="inferred from homology"/>
<name>A0A852ZVA9_9ACTN</name>
<dbReference type="Gene3D" id="3.30.2010.10">
    <property type="entry name" value="Metalloproteases ('zincins'), catalytic domain"/>
    <property type="match status" value="1"/>
</dbReference>
<evidence type="ECO:0000256" key="3">
    <source>
        <dbReference type="ARBA" id="ARBA00022475"/>
    </source>
</evidence>
<dbReference type="RefSeq" id="WP_179814524.1">
    <property type="nucleotide sequence ID" value="NZ_JACBZD010000001.1"/>
</dbReference>
<evidence type="ECO:0000256" key="11">
    <source>
        <dbReference type="ARBA" id="ARBA00023136"/>
    </source>
</evidence>
<dbReference type="PANTHER" id="PTHR43221:SF1">
    <property type="entry name" value="PROTEASE HTPX"/>
    <property type="match status" value="1"/>
</dbReference>
<keyword evidence="14" id="KW-0346">Stress response</keyword>
<evidence type="ECO:0000256" key="8">
    <source>
        <dbReference type="ARBA" id="ARBA00022833"/>
    </source>
</evidence>
<dbReference type="InterPro" id="IPR050083">
    <property type="entry name" value="HtpX_protease"/>
</dbReference>
<evidence type="ECO:0000313" key="15">
    <source>
        <dbReference type="Proteomes" id="UP000567795"/>
    </source>
</evidence>
<keyword evidence="8 12" id="KW-0862">Zinc</keyword>
<evidence type="ECO:0000256" key="10">
    <source>
        <dbReference type="ARBA" id="ARBA00023049"/>
    </source>
</evidence>
<dbReference type="GO" id="GO:0006508">
    <property type="term" value="P:proteolysis"/>
    <property type="evidence" value="ECO:0007669"/>
    <property type="project" value="UniProtKB-KW"/>
</dbReference>
<keyword evidence="11 12" id="KW-0472">Membrane</keyword>
<evidence type="ECO:0000313" key="14">
    <source>
        <dbReference type="EMBL" id="NYI05865.1"/>
    </source>
</evidence>
<accession>A0A852ZVA9</accession>
<evidence type="ECO:0000256" key="9">
    <source>
        <dbReference type="ARBA" id="ARBA00022989"/>
    </source>
</evidence>
<dbReference type="AlphaFoldDB" id="A0A852ZVA9"/>
<evidence type="ECO:0000256" key="1">
    <source>
        <dbReference type="ARBA" id="ARBA00004651"/>
    </source>
</evidence>
<dbReference type="GO" id="GO:0004222">
    <property type="term" value="F:metalloendopeptidase activity"/>
    <property type="evidence" value="ECO:0007669"/>
    <property type="project" value="UniProtKB-UniRule"/>
</dbReference>
<dbReference type="HAMAP" id="MF_00188">
    <property type="entry name" value="Pept_M48_protease_HtpX"/>
    <property type="match status" value="1"/>
</dbReference>
<feature type="binding site" evidence="12">
    <location>
        <position position="210"/>
    </location>
    <ligand>
        <name>Zn(2+)</name>
        <dbReference type="ChEBI" id="CHEBI:29105"/>
        <note>catalytic</note>
    </ligand>
</feature>
<organism evidence="14 15">
    <name type="scientific">Allostreptomyces psammosilenae</name>
    <dbReference type="NCBI Taxonomy" id="1892865"/>
    <lineage>
        <taxon>Bacteria</taxon>
        <taxon>Bacillati</taxon>
        <taxon>Actinomycetota</taxon>
        <taxon>Actinomycetes</taxon>
        <taxon>Kitasatosporales</taxon>
        <taxon>Streptomycetaceae</taxon>
        <taxon>Allostreptomyces</taxon>
    </lineage>
</organism>
<dbReference type="EC" id="3.4.24.-" evidence="12"/>
<feature type="binding site" evidence="12">
    <location>
        <position position="137"/>
    </location>
    <ligand>
        <name>Zn(2+)</name>
        <dbReference type="ChEBI" id="CHEBI:29105"/>
        <note>catalytic</note>
    </ligand>
</feature>
<sequence length="289" mass="31340">MHCRRNRLKTAVLIGLLSAIILLVGSSFGSEGLQIAVILSFGLGAWAYFNSHLLALRAMRARPLGEFEAPMLHWIVRELSNKARQPMPRLYLSPTEAPNAFATGRDPRTAVICCTDGLLRQLNERELRAVLAHELAHIRYRDTLLSSVAAALAAFVIFLANLAWLVSVDRDDAGDGEDGDAPGAMGGLLLMVLGPLAAVLIQMAVSRSREYRADAFAVRLTGDPAALASALRKLDAGSHDLPLPPEPRLKVAGHLMIVDPFHSDGPLDRIFSTHPSVADRIARLERLAP</sequence>
<keyword evidence="9 12" id="KW-1133">Transmembrane helix</keyword>
<feature type="transmembrane region" description="Helical" evidence="12">
    <location>
        <begin position="144"/>
        <end position="164"/>
    </location>
</feature>
<evidence type="ECO:0000256" key="4">
    <source>
        <dbReference type="ARBA" id="ARBA00022670"/>
    </source>
</evidence>
<comment type="cofactor">
    <cofactor evidence="12">
        <name>Zn(2+)</name>
        <dbReference type="ChEBI" id="CHEBI:29105"/>
    </cofactor>
    <text evidence="12">Binds 1 zinc ion per subunit.</text>
</comment>
<evidence type="ECO:0000256" key="7">
    <source>
        <dbReference type="ARBA" id="ARBA00022801"/>
    </source>
</evidence>
<feature type="transmembrane region" description="Helical" evidence="12">
    <location>
        <begin position="184"/>
        <end position="205"/>
    </location>
</feature>
<keyword evidence="6 12" id="KW-0479">Metal-binding</keyword>
<dbReference type="InterPro" id="IPR001915">
    <property type="entry name" value="Peptidase_M48"/>
</dbReference>
<evidence type="ECO:0000259" key="13">
    <source>
        <dbReference type="Pfam" id="PF01435"/>
    </source>
</evidence>
<keyword evidence="4 12" id="KW-0645">Protease</keyword>
<keyword evidence="15" id="KW-1185">Reference proteome</keyword>
<keyword evidence="10 12" id="KW-0482">Metalloprotease</keyword>
<evidence type="ECO:0000256" key="2">
    <source>
        <dbReference type="ARBA" id="ARBA00009779"/>
    </source>
</evidence>
<evidence type="ECO:0000256" key="12">
    <source>
        <dbReference type="HAMAP-Rule" id="MF_00188"/>
    </source>
</evidence>